<dbReference type="GO" id="GO:0015232">
    <property type="term" value="F:heme transmembrane transporter activity"/>
    <property type="evidence" value="ECO:0007669"/>
    <property type="project" value="InterPro"/>
</dbReference>
<evidence type="ECO:0000256" key="13">
    <source>
        <dbReference type="SAM" id="Phobius"/>
    </source>
</evidence>
<dbReference type="InterPro" id="IPR026031">
    <property type="entry name" value="Cyt_c_CcmB_bac"/>
</dbReference>
<dbReference type="PIRSF" id="PIRSF002764">
    <property type="entry name" value="CcmB"/>
    <property type="match status" value="1"/>
</dbReference>
<keyword evidence="7 12" id="KW-0997">Cell inner membrane</keyword>
<evidence type="ECO:0000313" key="14">
    <source>
        <dbReference type="EMBL" id="UUX51450.1"/>
    </source>
</evidence>
<dbReference type="GO" id="GO:0005886">
    <property type="term" value="C:plasma membrane"/>
    <property type="evidence" value="ECO:0007669"/>
    <property type="project" value="UniProtKB-SubCell"/>
</dbReference>
<evidence type="ECO:0000256" key="9">
    <source>
        <dbReference type="ARBA" id="ARBA00022748"/>
    </source>
</evidence>
<accession>A0A9J7AXD5</accession>
<feature type="transmembrane region" description="Helical" evidence="13">
    <location>
        <begin position="46"/>
        <end position="67"/>
    </location>
</feature>
<evidence type="ECO:0000256" key="5">
    <source>
        <dbReference type="ARBA" id="ARBA00022448"/>
    </source>
</evidence>
<evidence type="ECO:0000256" key="10">
    <source>
        <dbReference type="ARBA" id="ARBA00022989"/>
    </source>
</evidence>
<keyword evidence="5 12" id="KW-0813">Transport</keyword>
<comment type="similarity">
    <text evidence="3 12">Belongs to the CcmB/CycW/HelB family.</text>
</comment>
<gene>
    <name evidence="14" type="primary">ccmB</name>
    <name evidence="14" type="ORF">NUH88_07070</name>
</gene>
<keyword evidence="11 12" id="KW-0472">Membrane</keyword>
<dbReference type="GO" id="GO:0017004">
    <property type="term" value="P:cytochrome complex assembly"/>
    <property type="evidence" value="ECO:0007669"/>
    <property type="project" value="UniProtKB-KW"/>
</dbReference>
<feature type="transmembrane region" description="Helical" evidence="13">
    <location>
        <begin position="99"/>
        <end position="120"/>
    </location>
</feature>
<organism evidence="14 15">
    <name type="scientific">Nisaea acidiphila</name>
    <dbReference type="NCBI Taxonomy" id="1862145"/>
    <lineage>
        <taxon>Bacteria</taxon>
        <taxon>Pseudomonadati</taxon>
        <taxon>Pseudomonadota</taxon>
        <taxon>Alphaproteobacteria</taxon>
        <taxon>Rhodospirillales</taxon>
        <taxon>Thalassobaculaceae</taxon>
        <taxon>Nisaea</taxon>
    </lineage>
</organism>
<reference evidence="14" key="1">
    <citation type="submission" date="2022-08" db="EMBL/GenBank/DDBJ databases">
        <title>Nisaea acidiphila sp. nov., isolated from a marine algal debris and emended description of the genus Nisaea Urios et al. 2008.</title>
        <authorList>
            <person name="Kwon K."/>
        </authorList>
    </citation>
    <scope>NUCLEOTIDE SEQUENCE</scope>
    <source>
        <strain evidence="14">MEBiC11861</strain>
    </source>
</reference>
<evidence type="ECO:0000256" key="2">
    <source>
        <dbReference type="ARBA" id="ARBA00004429"/>
    </source>
</evidence>
<comment type="function">
    <text evidence="1 12">Required for the export of heme to the periplasm for the biogenesis of c-type cytochromes.</text>
</comment>
<dbReference type="PRINTS" id="PR01414">
    <property type="entry name" value="CCMBBIOGNSIS"/>
</dbReference>
<evidence type="ECO:0000256" key="6">
    <source>
        <dbReference type="ARBA" id="ARBA00022475"/>
    </source>
</evidence>
<dbReference type="InterPro" id="IPR003544">
    <property type="entry name" value="Cyt_c_biogenesis_CcmB"/>
</dbReference>
<dbReference type="EMBL" id="CP102480">
    <property type="protein sequence ID" value="UUX51450.1"/>
    <property type="molecule type" value="Genomic_DNA"/>
</dbReference>
<evidence type="ECO:0000313" key="15">
    <source>
        <dbReference type="Proteomes" id="UP001060336"/>
    </source>
</evidence>
<protein>
    <recommendedName>
        <fullName evidence="4 12">Heme exporter protein B</fullName>
    </recommendedName>
</protein>
<keyword evidence="6 12" id="KW-1003">Cell membrane</keyword>
<comment type="subcellular location">
    <subcellularLocation>
        <location evidence="2">Cell inner membrane</location>
        <topology evidence="2">Multi-pass membrane protein</topology>
    </subcellularLocation>
</comment>
<keyword evidence="10 13" id="KW-1133">Transmembrane helix</keyword>
<keyword evidence="15" id="KW-1185">Reference proteome</keyword>
<dbReference type="NCBIfam" id="TIGR01190">
    <property type="entry name" value="ccmB"/>
    <property type="match status" value="1"/>
</dbReference>
<evidence type="ECO:0000256" key="4">
    <source>
        <dbReference type="ARBA" id="ARBA00016452"/>
    </source>
</evidence>
<dbReference type="RefSeq" id="WP_257770948.1">
    <property type="nucleotide sequence ID" value="NZ_CP102480.1"/>
</dbReference>
<evidence type="ECO:0000256" key="11">
    <source>
        <dbReference type="ARBA" id="ARBA00023136"/>
    </source>
</evidence>
<dbReference type="PANTHER" id="PTHR30070">
    <property type="entry name" value="HEME EXPORTER PROTEIN B"/>
    <property type="match status" value="1"/>
</dbReference>
<evidence type="ECO:0000256" key="3">
    <source>
        <dbReference type="ARBA" id="ARBA00010544"/>
    </source>
</evidence>
<keyword evidence="9 12" id="KW-0201">Cytochrome c-type biogenesis</keyword>
<dbReference type="KEGG" id="naci:NUH88_07070"/>
<feature type="transmembrane region" description="Helical" evidence="13">
    <location>
        <begin position="160"/>
        <end position="181"/>
    </location>
</feature>
<dbReference type="Proteomes" id="UP001060336">
    <property type="component" value="Chromosome"/>
</dbReference>
<dbReference type="PANTHER" id="PTHR30070:SF1">
    <property type="entry name" value="CYTOCHROME C BIOGENESIS B-RELATED"/>
    <property type="match status" value="1"/>
</dbReference>
<evidence type="ECO:0000256" key="1">
    <source>
        <dbReference type="ARBA" id="ARBA00002442"/>
    </source>
</evidence>
<dbReference type="Pfam" id="PF03379">
    <property type="entry name" value="CcmB"/>
    <property type="match status" value="1"/>
</dbReference>
<dbReference type="AlphaFoldDB" id="A0A9J7AXD5"/>
<keyword evidence="8 13" id="KW-0812">Transmembrane</keyword>
<evidence type="ECO:0000256" key="7">
    <source>
        <dbReference type="ARBA" id="ARBA00022519"/>
    </source>
</evidence>
<feature type="transmembrane region" description="Helical" evidence="13">
    <location>
        <begin position="193"/>
        <end position="216"/>
    </location>
</feature>
<feature type="transmembrane region" description="Helical" evidence="13">
    <location>
        <begin position="21"/>
        <end position="40"/>
    </location>
</feature>
<sequence>MNAFLAIVRRDLSLALRQGSDAAMALMFFVIVVTLFPLGVGPEPGVLERISAGIVWVAALLAAMLSLDRMFQSDYDDGTLELLLLTPAPLELLVLAKCLAHWLTTGLPMLVIAPLLGLFMNMQTEAFPVLLATMALGTPVLSLIGGIGAALVLGARRAGALVALLVLPLTIPLLIFGVSAIEAAVTGQSSEAQLLIIGAMLLATLPLAPWATAAALRQAVS</sequence>
<feature type="transmembrane region" description="Helical" evidence="13">
    <location>
        <begin position="126"/>
        <end position="153"/>
    </location>
</feature>
<proteinExistence type="inferred from homology"/>
<name>A0A9J7AXD5_9PROT</name>
<evidence type="ECO:0000256" key="12">
    <source>
        <dbReference type="PIRNR" id="PIRNR002764"/>
    </source>
</evidence>
<evidence type="ECO:0000256" key="8">
    <source>
        <dbReference type="ARBA" id="ARBA00022692"/>
    </source>
</evidence>
<dbReference type="GO" id="GO:1903607">
    <property type="term" value="P:cytochrome c biosynthetic process"/>
    <property type="evidence" value="ECO:0007669"/>
    <property type="project" value="TreeGrafter"/>
</dbReference>